<dbReference type="GO" id="GO:1901605">
    <property type="term" value="P:alpha-amino acid metabolic process"/>
    <property type="evidence" value="ECO:0007669"/>
    <property type="project" value="TreeGrafter"/>
</dbReference>
<dbReference type="PANTHER" id="PTHR42790:SF1">
    <property type="entry name" value="AROMATIC AMINO ACID AMINOTRANSFERASE, HYPOTHETICAL (EUROFUNG)"/>
    <property type="match status" value="1"/>
</dbReference>
<dbReference type="PANTHER" id="PTHR42790">
    <property type="entry name" value="AMINOTRANSFERASE"/>
    <property type="match status" value="1"/>
</dbReference>
<evidence type="ECO:0000313" key="9">
    <source>
        <dbReference type="Proteomes" id="UP000193467"/>
    </source>
</evidence>
<feature type="region of interest" description="Disordered" evidence="6">
    <location>
        <begin position="258"/>
        <end position="280"/>
    </location>
</feature>
<evidence type="ECO:0000256" key="3">
    <source>
        <dbReference type="ARBA" id="ARBA00022576"/>
    </source>
</evidence>
<dbReference type="InterPro" id="IPR015424">
    <property type="entry name" value="PyrdxlP-dep_Trfase"/>
</dbReference>
<dbReference type="InterPro" id="IPR015421">
    <property type="entry name" value="PyrdxlP-dep_Trfase_major"/>
</dbReference>
<gene>
    <name evidence="8" type="ORF">BCR35DRAFT_115386</name>
</gene>
<dbReference type="EMBL" id="MCGR01000032">
    <property type="protein sequence ID" value="ORY77211.1"/>
    <property type="molecule type" value="Genomic_DNA"/>
</dbReference>
<keyword evidence="5" id="KW-0663">Pyridoxal phosphate</keyword>
<evidence type="ECO:0000259" key="7">
    <source>
        <dbReference type="Pfam" id="PF00155"/>
    </source>
</evidence>
<feature type="domain" description="Aminotransferase class I/classII large" evidence="7">
    <location>
        <begin position="98"/>
        <end position="256"/>
    </location>
</feature>
<dbReference type="AlphaFoldDB" id="A0A1Y2EZZ2"/>
<evidence type="ECO:0000256" key="5">
    <source>
        <dbReference type="ARBA" id="ARBA00022898"/>
    </source>
</evidence>
<dbReference type="GO" id="GO:0008483">
    <property type="term" value="F:transaminase activity"/>
    <property type="evidence" value="ECO:0007669"/>
    <property type="project" value="UniProtKB-KW"/>
</dbReference>
<sequence>MDTSTVLYQKPDAIDLSHHLSLLARERLQSPLKGMYKYFNRPGMLMLAGGLPSPAYFPFESLSGQALIPNSYKTSESNFAWIKSFFESKAPKTTTFTIPKFADDAQAIQLSTALQYGTATGLPSLATFIHDFTAKVYDPGYSNWEVLVNAGSTDAWSKICTTLLERGDGILCEEWTYPSALATAWPSGFKPVPLPMDGGGMTAEGLEDLLANWDPEARGGMSRPRLLYTVPVCQNPTGATMTAERKKAIYEIAVKYDGKSSRPPASAPLPSRQAETDAQLPRSTVIIVEDDPYYFLQAGEYSSDASSRIRPTKTETDDEFIASLVPSYLKYDYQGRVIRIDTFSKTIAPGSRLGWTTGNPLFLERLQRANESSSQSASGFTQAFVAKLLVEEWGMTGWLRWLKGLKAEYRDRRNRLVDHLLDQGHAGLDSRSSGSLTAGDAQVYELRTKDSRKRDEKGYLEEMSEKRSLAKKEEGQTLLSFVAPQGGMFVWLRVHLSNHPSYPHHSTNSLLGLLWEQIAEENVLIAPGSMFSGHDFGKEVPSPPEEAHVRELFGLSSNEQLIATAEGDGFFRLSFSTASEEEMQVAAKTIAKVVKRFFEE</sequence>
<organism evidence="8 9">
    <name type="scientific">Leucosporidium creatinivorum</name>
    <dbReference type="NCBI Taxonomy" id="106004"/>
    <lineage>
        <taxon>Eukaryota</taxon>
        <taxon>Fungi</taxon>
        <taxon>Dikarya</taxon>
        <taxon>Basidiomycota</taxon>
        <taxon>Pucciniomycotina</taxon>
        <taxon>Microbotryomycetes</taxon>
        <taxon>Leucosporidiales</taxon>
        <taxon>Leucosporidium</taxon>
    </lineage>
</organism>
<comment type="caution">
    <text evidence="8">The sequence shown here is derived from an EMBL/GenBank/DDBJ whole genome shotgun (WGS) entry which is preliminary data.</text>
</comment>
<dbReference type="CDD" id="cd00609">
    <property type="entry name" value="AAT_like"/>
    <property type="match status" value="1"/>
</dbReference>
<dbReference type="InParanoid" id="A0A1Y2EZZ2"/>
<dbReference type="GO" id="GO:0030170">
    <property type="term" value="F:pyridoxal phosphate binding"/>
    <property type="evidence" value="ECO:0007669"/>
    <property type="project" value="InterPro"/>
</dbReference>
<comment type="cofactor">
    <cofactor evidence="1">
        <name>pyridoxal 5'-phosphate</name>
        <dbReference type="ChEBI" id="CHEBI:597326"/>
    </cofactor>
</comment>
<dbReference type="OrthoDB" id="691673at2759"/>
<comment type="similarity">
    <text evidence="2">Belongs to the class-I pyridoxal-phosphate-dependent aminotransferase family.</text>
</comment>
<dbReference type="SUPFAM" id="SSF53383">
    <property type="entry name" value="PLP-dependent transferases"/>
    <property type="match status" value="1"/>
</dbReference>
<dbReference type="Gene3D" id="3.40.640.10">
    <property type="entry name" value="Type I PLP-dependent aspartate aminotransferase-like (Major domain)"/>
    <property type="match status" value="2"/>
</dbReference>
<dbReference type="InterPro" id="IPR050859">
    <property type="entry name" value="Class-I_PLP-dep_aminotransf"/>
</dbReference>
<evidence type="ECO:0000256" key="1">
    <source>
        <dbReference type="ARBA" id="ARBA00001933"/>
    </source>
</evidence>
<keyword evidence="3" id="KW-0032">Aminotransferase</keyword>
<evidence type="ECO:0000256" key="6">
    <source>
        <dbReference type="SAM" id="MobiDB-lite"/>
    </source>
</evidence>
<dbReference type="FunCoup" id="A0A1Y2EZZ2">
    <property type="interactions" value="139"/>
</dbReference>
<proteinExistence type="inferred from homology"/>
<dbReference type="STRING" id="106004.A0A1Y2EZZ2"/>
<dbReference type="Pfam" id="PF00155">
    <property type="entry name" value="Aminotran_1_2"/>
    <property type="match status" value="1"/>
</dbReference>
<dbReference type="Proteomes" id="UP000193467">
    <property type="component" value="Unassembled WGS sequence"/>
</dbReference>
<accession>A0A1Y2EZZ2</accession>
<reference evidence="8 9" key="1">
    <citation type="submission" date="2016-07" db="EMBL/GenBank/DDBJ databases">
        <title>Pervasive Adenine N6-methylation of Active Genes in Fungi.</title>
        <authorList>
            <consortium name="DOE Joint Genome Institute"/>
            <person name="Mondo S.J."/>
            <person name="Dannebaum R.O."/>
            <person name="Kuo R.C."/>
            <person name="Labutti K."/>
            <person name="Haridas S."/>
            <person name="Kuo A."/>
            <person name="Salamov A."/>
            <person name="Ahrendt S.R."/>
            <person name="Lipzen A."/>
            <person name="Sullivan W."/>
            <person name="Andreopoulos W.B."/>
            <person name="Clum A."/>
            <person name="Lindquist E."/>
            <person name="Daum C."/>
            <person name="Ramamoorthy G.K."/>
            <person name="Gryganskyi A."/>
            <person name="Culley D."/>
            <person name="Magnuson J.K."/>
            <person name="James T.Y."/>
            <person name="O'Malley M.A."/>
            <person name="Stajich J.E."/>
            <person name="Spatafora J.W."/>
            <person name="Visel A."/>
            <person name="Grigoriev I.V."/>
        </authorList>
    </citation>
    <scope>NUCLEOTIDE SEQUENCE [LARGE SCALE GENOMIC DNA]</scope>
    <source>
        <strain evidence="8 9">62-1032</strain>
    </source>
</reference>
<keyword evidence="9" id="KW-1185">Reference proteome</keyword>
<name>A0A1Y2EZZ2_9BASI</name>
<evidence type="ECO:0000256" key="4">
    <source>
        <dbReference type="ARBA" id="ARBA00022679"/>
    </source>
</evidence>
<keyword evidence="4 8" id="KW-0808">Transferase</keyword>
<protein>
    <submittedName>
        <fullName evidence="8">Pyridoxal phosphate-dependent transferase</fullName>
    </submittedName>
</protein>
<evidence type="ECO:0000313" key="8">
    <source>
        <dbReference type="EMBL" id="ORY77211.1"/>
    </source>
</evidence>
<dbReference type="InterPro" id="IPR004839">
    <property type="entry name" value="Aminotransferase_I/II_large"/>
</dbReference>
<evidence type="ECO:0000256" key="2">
    <source>
        <dbReference type="ARBA" id="ARBA00007441"/>
    </source>
</evidence>
<feature type="compositionally biased region" description="Low complexity" evidence="6">
    <location>
        <begin position="261"/>
        <end position="272"/>
    </location>
</feature>